<dbReference type="AlphaFoldDB" id="A0A9P9EI16"/>
<dbReference type="Proteomes" id="UP000738349">
    <property type="component" value="Unassembled WGS sequence"/>
</dbReference>
<reference evidence="1" key="1">
    <citation type="journal article" date="2021" name="Nat. Commun.">
        <title>Genetic determinants of endophytism in the Arabidopsis root mycobiome.</title>
        <authorList>
            <person name="Mesny F."/>
            <person name="Miyauchi S."/>
            <person name="Thiergart T."/>
            <person name="Pickel B."/>
            <person name="Atanasova L."/>
            <person name="Karlsson M."/>
            <person name="Huettel B."/>
            <person name="Barry K.W."/>
            <person name="Haridas S."/>
            <person name="Chen C."/>
            <person name="Bauer D."/>
            <person name="Andreopoulos W."/>
            <person name="Pangilinan J."/>
            <person name="LaButti K."/>
            <person name="Riley R."/>
            <person name="Lipzen A."/>
            <person name="Clum A."/>
            <person name="Drula E."/>
            <person name="Henrissat B."/>
            <person name="Kohler A."/>
            <person name="Grigoriev I.V."/>
            <person name="Martin F.M."/>
            <person name="Hacquard S."/>
        </authorList>
    </citation>
    <scope>NUCLEOTIDE SEQUENCE</scope>
    <source>
        <strain evidence="1">MPI-CAGE-AT-0147</strain>
    </source>
</reference>
<keyword evidence="2" id="KW-1185">Reference proteome</keyword>
<dbReference type="EMBL" id="JAGMUV010000012">
    <property type="protein sequence ID" value="KAH7137842.1"/>
    <property type="molecule type" value="Genomic_DNA"/>
</dbReference>
<evidence type="ECO:0000313" key="1">
    <source>
        <dbReference type="EMBL" id="KAH7137842.1"/>
    </source>
</evidence>
<name>A0A9P9EI16_9HYPO</name>
<organism evidence="1 2">
    <name type="scientific">Dactylonectria macrodidyma</name>
    <dbReference type="NCBI Taxonomy" id="307937"/>
    <lineage>
        <taxon>Eukaryota</taxon>
        <taxon>Fungi</taxon>
        <taxon>Dikarya</taxon>
        <taxon>Ascomycota</taxon>
        <taxon>Pezizomycotina</taxon>
        <taxon>Sordariomycetes</taxon>
        <taxon>Hypocreomycetidae</taxon>
        <taxon>Hypocreales</taxon>
        <taxon>Nectriaceae</taxon>
        <taxon>Dactylonectria</taxon>
    </lineage>
</organism>
<comment type="caution">
    <text evidence="1">The sequence shown here is derived from an EMBL/GenBank/DDBJ whole genome shotgun (WGS) entry which is preliminary data.</text>
</comment>
<protein>
    <submittedName>
        <fullName evidence="1">Uncharacterized protein</fullName>
    </submittedName>
</protein>
<proteinExistence type="predicted"/>
<gene>
    <name evidence="1" type="ORF">EDB81DRAFT_886207</name>
</gene>
<evidence type="ECO:0000313" key="2">
    <source>
        <dbReference type="Proteomes" id="UP000738349"/>
    </source>
</evidence>
<accession>A0A9P9EI16</accession>
<sequence>MATTVDSKIKGEDVSTFKSLAADDNSPIVTVQRERNAGLEEFQPDKKKSALISIVGWATVGTLAEA</sequence>